<organism evidence="1 2">
    <name type="scientific">Pseudomonas petrae</name>
    <dbReference type="NCBI Taxonomy" id="2912190"/>
    <lineage>
        <taxon>Bacteria</taxon>
        <taxon>Pseudomonadati</taxon>
        <taxon>Pseudomonadota</taxon>
        <taxon>Gammaproteobacteria</taxon>
        <taxon>Pseudomonadales</taxon>
        <taxon>Pseudomonadaceae</taxon>
        <taxon>Pseudomonas</taxon>
    </lineage>
</organism>
<proteinExistence type="predicted"/>
<sequence length="80" mass="9230">MSDHLDHLDHLDHFHRGLERAFARRANQATQTKQADLHKPASIITPVVTSKRMTDEEYQVVIISKMKSHIQQKLKATDSQ</sequence>
<gene>
    <name evidence="1" type="ORF">L4G47_26255</name>
</gene>
<reference evidence="1" key="1">
    <citation type="submission" date="2022-01" db="EMBL/GenBank/DDBJ databases">
        <title>Pseudomonas sp. nov. isolated from Antarctic regolith.</title>
        <authorList>
            <person name="Novakova D."/>
            <person name="Sedlar K."/>
        </authorList>
    </citation>
    <scope>NUCLEOTIDE SEQUENCE</scope>
    <source>
        <strain evidence="1">P2647</strain>
    </source>
</reference>
<accession>A0ABS9ID88</accession>
<keyword evidence="2" id="KW-1185">Reference proteome</keyword>
<protein>
    <submittedName>
        <fullName evidence="1">Uncharacterized protein</fullName>
    </submittedName>
</protein>
<dbReference type="RefSeq" id="WP_237254985.1">
    <property type="nucleotide sequence ID" value="NZ_JAKJXH010000062.1"/>
</dbReference>
<comment type="caution">
    <text evidence="1">The sequence shown here is derived from an EMBL/GenBank/DDBJ whole genome shotgun (WGS) entry which is preliminary data.</text>
</comment>
<name>A0ABS9ID88_9PSED</name>
<dbReference type="EMBL" id="JAKJXH010000062">
    <property type="protein sequence ID" value="MCF7545693.1"/>
    <property type="molecule type" value="Genomic_DNA"/>
</dbReference>
<evidence type="ECO:0000313" key="1">
    <source>
        <dbReference type="EMBL" id="MCF7545693.1"/>
    </source>
</evidence>
<evidence type="ECO:0000313" key="2">
    <source>
        <dbReference type="Proteomes" id="UP001162905"/>
    </source>
</evidence>
<dbReference type="Proteomes" id="UP001162905">
    <property type="component" value="Unassembled WGS sequence"/>
</dbReference>